<dbReference type="SUPFAM" id="SSF103473">
    <property type="entry name" value="MFS general substrate transporter"/>
    <property type="match status" value="1"/>
</dbReference>
<dbReference type="Proteomes" id="UP000005239">
    <property type="component" value="Unassembled WGS sequence"/>
</dbReference>
<protein>
    <submittedName>
        <fullName evidence="6">Uncharacterized protein</fullName>
    </submittedName>
</protein>
<organism evidence="6 7">
    <name type="scientific">Pristionchus pacificus</name>
    <name type="common">Parasitic nematode worm</name>
    <dbReference type="NCBI Taxonomy" id="54126"/>
    <lineage>
        <taxon>Eukaryota</taxon>
        <taxon>Metazoa</taxon>
        <taxon>Ecdysozoa</taxon>
        <taxon>Nematoda</taxon>
        <taxon>Chromadorea</taxon>
        <taxon>Rhabditida</taxon>
        <taxon>Rhabditina</taxon>
        <taxon>Diplogasteromorpha</taxon>
        <taxon>Diplogasteroidea</taxon>
        <taxon>Neodiplogasteridae</taxon>
        <taxon>Pristionchus</taxon>
    </lineage>
</organism>
<keyword evidence="4" id="KW-1133">Transmembrane helix</keyword>
<dbReference type="OrthoDB" id="5856527at2759"/>
<name>A0A2A6CFV5_PRIPA</name>
<comment type="similarity">
    <text evidence="2">Belongs to the unc-93 family.</text>
</comment>
<evidence type="ECO:0000256" key="5">
    <source>
        <dbReference type="ARBA" id="ARBA00023136"/>
    </source>
</evidence>
<dbReference type="AlphaFoldDB" id="A0A2A6CFV5"/>
<gene>
    <name evidence="6" type="primary">WBGene00114086</name>
</gene>
<reference evidence="7" key="1">
    <citation type="journal article" date="2008" name="Nat. Genet.">
        <title>The Pristionchus pacificus genome provides a unique perspective on nematode lifestyle and parasitism.</title>
        <authorList>
            <person name="Dieterich C."/>
            <person name="Clifton S.W."/>
            <person name="Schuster L.N."/>
            <person name="Chinwalla A."/>
            <person name="Delehaunty K."/>
            <person name="Dinkelacker I."/>
            <person name="Fulton L."/>
            <person name="Fulton R."/>
            <person name="Godfrey J."/>
            <person name="Minx P."/>
            <person name="Mitreva M."/>
            <person name="Roeseler W."/>
            <person name="Tian H."/>
            <person name="Witte H."/>
            <person name="Yang S.P."/>
            <person name="Wilson R.K."/>
            <person name="Sommer R.J."/>
        </authorList>
    </citation>
    <scope>NUCLEOTIDE SEQUENCE [LARGE SCALE GENOMIC DNA]</scope>
    <source>
        <strain evidence="7">PS312</strain>
    </source>
</reference>
<dbReference type="GO" id="GO:0016020">
    <property type="term" value="C:membrane"/>
    <property type="evidence" value="ECO:0007669"/>
    <property type="project" value="UniProtKB-SubCell"/>
</dbReference>
<dbReference type="InterPro" id="IPR036259">
    <property type="entry name" value="MFS_trans_sf"/>
</dbReference>
<comment type="subcellular location">
    <subcellularLocation>
        <location evidence="1">Membrane</location>
        <topology evidence="1">Multi-pass membrane protein</topology>
    </subcellularLocation>
</comment>
<dbReference type="EnsemblMetazoa" id="PPA24532.1">
    <property type="protein sequence ID" value="PPA24532.1"/>
    <property type="gene ID" value="WBGene00114086"/>
</dbReference>
<dbReference type="InterPro" id="IPR010291">
    <property type="entry name" value="Ion_channel_UNC-93"/>
</dbReference>
<keyword evidence="5" id="KW-0472">Membrane</keyword>
<sequence length="384" mass="43040">WTLVIGSSLFACYFACFFFINNVIYFLANIILGIAFAHKIWQIQVLYTSFSTCQMIFSTRQTLARNSARILGIANLSLISGGILYIYITKTHASSNDVFVSNENYRYYSESETKIMCGFLFSFCMINLVLTCCLPTREIDNSVSKENPHMKLDFCDQLKTTVSTLADPYILMFVPRFINHGLIVSFFMNVYPTSLQYSTILAKRYPMMTAYYAFAMCAGTTLCGFVVAPLNKYFNDFGLRPLYYITAGIQLVTYTVAVLTVPNLSSARPTTESAFFEPNLMWVCLTAILLGFVDSTNAASSSVICSRLLPGRASHTYSAARFYRGVAASTIFFSSPYLTMKSHAIILISVTLISALSFDISVKQIERRELESQSLAKKADQESI</sequence>
<evidence type="ECO:0000256" key="1">
    <source>
        <dbReference type="ARBA" id="ARBA00004141"/>
    </source>
</evidence>
<dbReference type="PANTHER" id="PTHR23294:SF18">
    <property type="entry name" value="UNC93-LIKE PROTEIN MFSD11"/>
    <property type="match status" value="1"/>
</dbReference>
<keyword evidence="3" id="KW-0812">Transmembrane</keyword>
<dbReference type="InterPro" id="IPR051617">
    <property type="entry name" value="UNC-93-like_regulator"/>
</dbReference>
<accession>A0A8R1UJ81</accession>
<evidence type="ECO:0000313" key="6">
    <source>
        <dbReference type="EnsemblMetazoa" id="PPA24532.1"/>
    </source>
</evidence>
<accession>A0A2A6CFV5</accession>
<dbReference type="Pfam" id="PF05978">
    <property type="entry name" value="UNC-93"/>
    <property type="match status" value="1"/>
</dbReference>
<proteinExistence type="inferred from homology"/>
<evidence type="ECO:0000313" key="7">
    <source>
        <dbReference type="Proteomes" id="UP000005239"/>
    </source>
</evidence>
<evidence type="ECO:0000256" key="4">
    <source>
        <dbReference type="ARBA" id="ARBA00022989"/>
    </source>
</evidence>
<evidence type="ECO:0000256" key="3">
    <source>
        <dbReference type="ARBA" id="ARBA00022692"/>
    </source>
</evidence>
<evidence type="ECO:0000256" key="2">
    <source>
        <dbReference type="ARBA" id="ARBA00009172"/>
    </source>
</evidence>
<reference evidence="6" key="2">
    <citation type="submission" date="2022-06" db="UniProtKB">
        <authorList>
            <consortium name="EnsemblMetazoa"/>
        </authorList>
    </citation>
    <scope>IDENTIFICATION</scope>
    <source>
        <strain evidence="6">PS312</strain>
    </source>
</reference>
<keyword evidence="7" id="KW-1185">Reference proteome</keyword>
<dbReference type="PANTHER" id="PTHR23294">
    <property type="entry name" value="ET TRANSLATION PRODUCT-RELATED"/>
    <property type="match status" value="1"/>
</dbReference>